<keyword evidence="1" id="KW-0378">Hydrolase</keyword>
<evidence type="ECO:0000259" key="2">
    <source>
        <dbReference type="Pfam" id="PF00077"/>
    </source>
</evidence>
<dbReference type="SUPFAM" id="SSF50630">
    <property type="entry name" value="Acid proteases"/>
    <property type="match status" value="1"/>
</dbReference>
<dbReference type="Pfam" id="PF00077">
    <property type="entry name" value="RVP"/>
    <property type="match status" value="1"/>
</dbReference>
<dbReference type="Proteomes" id="UP000735302">
    <property type="component" value="Unassembled WGS sequence"/>
</dbReference>
<accession>A0AAV4BZJ1</accession>
<feature type="domain" description="Retropepsins" evidence="2">
    <location>
        <begin position="40"/>
        <end position="76"/>
    </location>
</feature>
<dbReference type="EMBL" id="BLXT01005595">
    <property type="protein sequence ID" value="GFO24238.1"/>
    <property type="molecule type" value="Genomic_DNA"/>
</dbReference>
<keyword evidence="4" id="KW-1185">Reference proteome</keyword>
<evidence type="ECO:0000313" key="4">
    <source>
        <dbReference type="Proteomes" id="UP000735302"/>
    </source>
</evidence>
<comment type="caution">
    <text evidence="3">The sequence shown here is derived from an EMBL/GenBank/DDBJ whole genome shotgun (WGS) entry which is preliminary data.</text>
</comment>
<dbReference type="Gene3D" id="2.40.70.10">
    <property type="entry name" value="Acid Proteases"/>
    <property type="match status" value="1"/>
</dbReference>
<reference evidence="3 4" key="1">
    <citation type="journal article" date="2021" name="Elife">
        <title>Chloroplast acquisition without the gene transfer in kleptoplastic sea slugs, Plakobranchus ocellatus.</title>
        <authorList>
            <person name="Maeda T."/>
            <person name="Takahashi S."/>
            <person name="Yoshida T."/>
            <person name="Shimamura S."/>
            <person name="Takaki Y."/>
            <person name="Nagai Y."/>
            <person name="Toyoda A."/>
            <person name="Suzuki Y."/>
            <person name="Arimoto A."/>
            <person name="Ishii H."/>
            <person name="Satoh N."/>
            <person name="Nishiyama T."/>
            <person name="Hasebe M."/>
            <person name="Maruyama T."/>
            <person name="Minagawa J."/>
            <person name="Obokata J."/>
            <person name="Shigenobu S."/>
        </authorList>
    </citation>
    <scope>NUCLEOTIDE SEQUENCE [LARGE SCALE GENOMIC DNA]</scope>
</reference>
<dbReference type="AlphaFoldDB" id="A0AAV4BZJ1"/>
<sequence length="81" mass="8963">MCRSKKVNMLDLQMHDVSEDDEPAMIGTLKDAKSTYDWNVNVLLDGKDVNFKIDTGAAVTVIPARIIPKKAAIEKTSKKNS</sequence>
<dbReference type="InterPro" id="IPR018061">
    <property type="entry name" value="Retropepsins"/>
</dbReference>
<dbReference type="InterPro" id="IPR021109">
    <property type="entry name" value="Peptidase_aspartic_dom_sf"/>
</dbReference>
<proteinExistence type="predicted"/>
<dbReference type="GO" id="GO:0016787">
    <property type="term" value="F:hydrolase activity"/>
    <property type="evidence" value="ECO:0007669"/>
    <property type="project" value="UniProtKB-KW"/>
</dbReference>
<protein>
    <recommendedName>
        <fullName evidence="2">Retropepsins domain-containing protein</fullName>
    </recommendedName>
</protein>
<organism evidence="3 4">
    <name type="scientific">Plakobranchus ocellatus</name>
    <dbReference type="NCBI Taxonomy" id="259542"/>
    <lineage>
        <taxon>Eukaryota</taxon>
        <taxon>Metazoa</taxon>
        <taxon>Spiralia</taxon>
        <taxon>Lophotrochozoa</taxon>
        <taxon>Mollusca</taxon>
        <taxon>Gastropoda</taxon>
        <taxon>Heterobranchia</taxon>
        <taxon>Euthyneura</taxon>
        <taxon>Panpulmonata</taxon>
        <taxon>Sacoglossa</taxon>
        <taxon>Placobranchoidea</taxon>
        <taxon>Plakobranchidae</taxon>
        <taxon>Plakobranchus</taxon>
    </lineage>
</organism>
<evidence type="ECO:0000256" key="1">
    <source>
        <dbReference type="ARBA" id="ARBA00022801"/>
    </source>
</evidence>
<evidence type="ECO:0000313" key="3">
    <source>
        <dbReference type="EMBL" id="GFO24238.1"/>
    </source>
</evidence>
<gene>
    <name evidence="3" type="ORF">PoB_005074300</name>
</gene>
<name>A0AAV4BZJ1_9GAST</name>